<evidence type="ECO:0000313" key="1">
    <source>
        <dbReference type="EMBL" id="GAA6409583.1"/>
    </source>
</evidence>
<reference evidence="1 2" key="1">
    <citation type="submission" date="2024-04" db="EMBL/GenBank/DDBJ databases">
        <title>Defined microbial consortia suppress multidrug-resistant proinflammatory Enterobacteriaceae via ecological control.</title>
        <authorList>
            <person name="Furuichi M."/>
            <person name="Kawaguchi T."/>
            <person name="Pust M."/>
            <person name="Yasuma K."/>
            <person name="Plichta D."/>
            <person name="Hasegawa N."/>
            <person name="Ohya T."/>
            <person name="Bhattarai S."/>
            <person name="Sasajima S."/>
            <person name="Aoto Y."/>
            <person name="Tuganbaev T."/>
            <person name="Yaginuma M."/>
            <person name="Ueda M."/>
            <person name="Okahashi N."/>
            <person name="Amafuji K."/>
            <person name="Kiridooshi Y."/>
            <person name="Sugita K."/>
            <person name="Strazar M."/>
            <person name="Skelly A."/>
            <person name="Suda W."/>
            <person name="Hattori M."/>
            <person name="Nakamoto N."/>
            <person name="Caballero S."/>
            <person name="Norman J."/>
            <person name="Olle B."/>
            <person name="Tanoue T."/>
            <person name="Arita M."/>
            <person name="Bucci V."/>
            <person name="Atarashi K."/>
            <person name="Xavier R."/>
            <person name="Honda K."/>
        </authorList>
    </citation>
    <scope>NUCLEOTIDE SEQUENCE [LARGE SCALE GENOMIC DNA]</scope>
    <source>
        <strain evidence="2">k04-0078-D8-1</strain>
    </source>
</reference>
<dbReference type="Proteomes" id="UP001600943">
    <property type="component" value="Unassembled WGS sequence"/>
</dbReference>
<accession>A0ABQ0BE05</accession>
<sequence>MEDKGTKENTVTFAQLREMAEQLKDGQILSVDLDEEEDDV</sequence>
<keyword evidence="2" id="KW-1185">Reference proteome</keyword>
<gene>
    <name evidence="1" type="ORF">K040078D81_37000</name>
</gene>
<dbReference type="EMBL" id="BAABYW010000001">
    <property type="protein sequence ID" value="GAA6409583.1"/>
    <property type="molecule type" value="Genomic_DNA"/>
</dbReference>
<dbReference type="RefSeq" id="WP_390407448.1">
    <property type="nucleotide sequence ID" value="NZ_BAABYW010000001.1"/>
</dbReference>
<comment type="caution">
    <text evidence="1">The sequence shown here is derived from an EMBL/GenBank/DDBJ whole genome shotgun (WGS) entry which is preliminary data.</text>
</comment>
<organism evidence="1 2">
    <name type="scientific">Blautia hominis</name>
    <dbReference type="NCBI Taxonomy" id="2025493"/>
    <lineage>
        <taxon>Bacteria</taxon>
        <taxon>Bacillati</taxon>
        <taxon>Bacillota</taxon>
        <taxon>Clostridia</taxon>
        <taxon>Lachnospirales</taxon>
        <taxon>Lachnospiraceae</taxon>
        <taxon>Blautia</taxon>
    </lineage>
</organism>
<protein>
    <recommendedName>
        <fullName evidence="3">RNA polymerase sigma factor RpoD</fullName>
    </recommendedName>
</protein>
<evidence type="ECO:0008006" key="3">
    <source>
        <dbReference type="Google" id="ProtNLM"/>
    </source>
</evidence>
<name>A0ABQ0BE05_9FIRM</name>
<proteinExistence type="predicted"/>
<evidence type="ECO:0000313" key="2">
    <source>
        <dbReference type="Proteomes" id="UP001600943"/>
    </source>
</evidence>